<evidence type="ECO:0000313" key="1">
    <source>
        <dbReference type="EMBL" id="SFZ94438.1"/>
    </source>
</evidence>
<organism evidence="1 2">
    <name type="scientific">Flaviramulus basaltis</name>
    <dbReference type="NCBI Taxonomy" id="369401"/>
    <lineage>
        <taxon>Bacteria</taxon>
        <taxon>Pseudomonadati</taxon>
        <taxon>Bacteroidota</taxon>
        <taxon>Flavobacteriia</taxon>
        <taxon>Flavobacteriales</taxon>
        <taxon>Flavobacteriaceae</taxon>
        <taxon>Flaviramulus</taxon>
    </lineage>
</organism>
<dbReference type="STRING" id="369401.SAMN05428642_104181"/>
<evidence type="ECO:0000313" key="2">
    <source>
        <dbReference type="Proteomes" id="UP000182544"/>
    </source>
</evidence>
<sequence length="84" mass="9958">MNLEAIIELFTDLHQAKESGQLEWELTANTRYETNWNGQDIVVDRRNNIDKNEQEVYLKVDEFEEAYSPMTEEFNFLAKIIDSI</sequence>
<keyword evidence="2" id="KW-1185">Reference proteome</keyword>
<gene>
    <name evidence="1" type="ORF">SAMN05428642_104181</name>
</gene>
<accession>A0A1K2IQ50</accession>
<dbReference type="OrthoDB" id="1448331at2"/>
<protein>
    <submittedName>
        <fullName evidence="1">Uncharacterized protein</fullName>
    </submittedName>
</protein>
<dbReference type="RefSeq" id="WP_072403359.1">
    <property type="nucleotide sequence ID" value="NZ_FPKV01000004.1"/>
</dbReference>
<proteinExistence type="predicted"/>
<dbReference type="AlphaFoldDB" id="A0A1K2IQ50"/>
<dbReference type="EMBL" id="FPKV01000004">
    <property type="protein sequence ID" value="SFZ94438.1"/>
    <property type="molecule type" value="Genomic_DNA"/>
</dbReference>
<reference evidence="1 2" key="1">
    <citation type="submission" date="2016-10" db="EMBL/GenBank/DDBJ databases">
        <authorList>
            <person name="de Groot N.N."/>
        </authorList>
    </citation>
    <scope>NUCLEOTIDE SEQUENCE [LARGE SCALE GENOMIC DNA]</scope>
    <source>
        <strain evidence="1 2">DSM 18180</strain>
    </source>
</reference>
<dbReference type="Proteomes" id="UP000182544">
    <property type="component" value="Unassembled WGS sequence"/>
</dbReference>
<name>A0A1K2IQ50_9FLAO</name>